<dbReference type="GO" id="GO:0005544">
    <property type="term" value="F:calcium-dependent phospholipid binding"/>
    <property type="evidence" value="ECO:0007669"/>
    <property type="project" value="InterPro"/>
</dbReference>
<dbReference type="PROSITE" id="PS50004">
    <property type="entry name" value="C2"/>
    <property type="match status" value="3"/>
</dbReference>
<dbReference type="InterPro" id="IPR037768">
    <property type="entry name" value="C2B_Copine"/>
</dbReference>
<dbReference type="CDD" id="cd04047">
    <property type="entry name" value="C2B_Copine"/>
    <property type="match status" value="6"/>
</dbReference>
<feature type="compositionally biased region" description="Basic and acidic residues" evidence="1">
    <location>
        <begin position="742"/>
        <end position="755"/>
    </location>
</feature>
<dbReference type="Proteomes" id="UP001153069">
    <property type="component" value="Unassembled WGS sequence"/>
</dbReference>
<feature type="compositionally biased region" description="Basic and acidic residues" evidence="1">
    <location>
        <begin position="924"/>
        <end position="964"/>
    </location>
</feature>
<feature type="compositionally biased region" description="Low complexity" evidence="1">
    <location>
        <begin position="1707"/>
        <end position="1724"/>
    </location>
</feature>
<feature type="domain" description="C2" evidence="2">
    <location>
        <begin position="170"/>
        <end position="301"/>
    </location>
</feature>
<dbReference type="Gene3D" id="2.60.40.150">
    <property type="entry name" value="C2 domain"/>
    <property type="match status" value="5"/>
</dbReference>
<dbReference type="PANTHER" id="PTHR10857">
    <property type="entry name" value="COPINE"/>
    <property type="match status" value="1"/>
</dbReference>
<dbReference type="InterPro" id="IPR035892">
    <property type="entry name" value="C2_domain_sf"/>
</dbReference>
<feature type="region of interest" description="Disordered" evidence="1">
    <location>
        <begin position="1905"/>
        <end position="2101"/>
    </location>
</feature>
<dbReference type="InterPro" id="IPR000008">
    <property type="entry name" value="C2_dom"/>
</dbReference>
<feature type="region of interest" description="Disordered" evidence="1">
    <location>
        <begin position="916"/>
        <end position="964"/>
    </location>
</feature>
<dbReference type="SMART" id="SM00239">
    <property type="entry name" value="C2"/>
    <property type="match status" value="6"/>
</dbReference>
<feature type="compositionally biased region" description="Basic and acidic residues" evidence="1">
    <location>
        <begin position="2183"/>
        <end position="2195"/>
    </location>
</feature>
<dbReference type="Pfam" id="PF00168">
    <property type="entry name" value="C2"/>
    <property type="match status" value="7"/>
</dbReference>
<dbReference type="GO" id="GO:0005886">
    <property type="term" value="C:plasma membrane"/>
    <property type="evidence" value="ECO:0007669"/>
    <property type="project" value="TreeGrafter"/>
</dbReference>
<evidence type="ECO:0000313" key="4">
    <source>
        <dbReference type="Proteomes" id="UP001153069"/>
    </source>
</evidence>
<sequence length="2500" mass="271417">MPRVHESAKLHLTLRGVGLTNVNKGWFGTSSPAFKISAMAIGASELWAAVETSERIDQNLDPEWPAITVGCEELCGGDTDRPIQIVVFDQDSKGNDIGSMGAFETSVSALLRKKVDDLNNVDVSKLFTLEEPGKGAVGKVVVMDAKIEEPPKETLKRGVASIKMMTKFKNLTELPPTPPDDDKELDKGPRLEFKLRGINIEPISKGMLRGSGANPMYKLLAFKMGSADPFEVVFESETIDNDLNPKWLQSSVSMEELCGGNKDLPIMVSVYDKEPTKETLIGTCETTVSDLVRKKVGETDSVDASMIFKLKDGGQDKGMLVVVEAQVLDAGGNPALSPVPPRSGAKKVEAPPKDDGKSRDKSPPKDDRKSSSRKDESPPKDDKKSSRKDESPPRDRKSSSKDESPPKDDRRGKSGKNSSSKSLNENSLLHLSLEGVDLANVEGWFGTSDPFFQIEALMKGFDGTTLWQNIARSEHIEENLNPKWEPVAVNIDLLCQLDLDKPIRIKFFDWEESGRHNPMGHFETTVNKLLGAIADEKGSSWDLSKAFIPKDEEGEEYGNIVVADAYIETPEVKSSRGKKSQQQSVSVDESSVLSLTLEGVDMANVEGWFGMSDPMYQIETPMKGPDGNVIWQMVHRSEYIEDSLNPRWDPADISVNLLCQLDLDKPIRFCLYDWEESGVHVTMGHFETSVNRLLRSKSEKRDGKWDLSKAFITKADDGEEFGKIVVVDVSVKGSSGKRSKSKDKGKQDSPPEVKVDDKSALVLTLEGVDMANVEGWFGTSDPMFAVEIPVNSIDGTTKWHKFYESEHVPENLNPQWEPAMLAMAPLCQCDLDKPIRISFMDWEEDECHNPMGYFVTSVNRLLYSKAEKNKDGEWDTSKALITRSDDGQEFGKIIVVDCKIDPNGYEAAMAAMLKPKKAAKKTREKSPVRSPKKEPKSPVRSPKKEPKSPTKATKEVEPPFARKEKRPFVDDKGATLFLTLEGVALANVEGWFGCSDPMYTFATKVEGSSEWETVFTSEHLDDTLDPKWEQASVNVSRLCGGDLDMPIQLGVCDWEESGEHNPMGSVIVTVQALLDAARDGDKFTVVEAGQDFGTILIRGARNAPTAVLAIRGARTVTGPKAAGVSQIPRADSLTKGQGVHTTAVVLAQGGHTTAVVLVQGVQTTAEGPALSAHTIAVGPALSVHTVAVGPALSVHTAVIQGVHLMTGQGVLGRTRHVHMTAPQSDHSTTVPLGVQTTSREAQGQLMTTCPSVAARAGVTPEGVTVSGQGTAPPRGDLLFLMLRHFLTLMAPRSHWRAMEVRDPTTANVQTCPVLAGPMIAEKGSLQTLEGRGTLGLSGRGPVLHLHLRGAPLGAKGPTAPLVPLTTAAALALHVPLTTAAVRAPFRGPGQDLGQGPVPGHAPMTAGAEGLTALAHSTAEAHARGPDQDQDPVGQGHVRLTVGVEDRTVVAPAAHLTAGVAGDPAPFLGLGRQGTADAHQGQAPGRDLIVQGGQTTAGVRGAGRGAGRVPGVVALMEVMAASSWAPGKVCRIKQKPRKSPTAQPWTPVYTSEAIEGELEPSWKPASMGVDLLCDGNLDKRILVSVLDQNDKKAGHAPMGSFETTVNKLIEAKVGGFGSGDNFDDANSIPLMEGNKEVGRIVVLGAHADAPKVKPIVLDEAKPRESSGRRYSNSSRGSRRSYSSRRSKSSRSWSSYGSRSRSRSRSRSSRGSSRRSYSSGSRFSDASSRRKKKSDDESGSSVVSDSESEADAAAQDTSGFHEDAALHLSLCGTELANVEGFFGMSDPFVEIASYTGLPPPSMWQPIFQSEHIENNLNPRWKPLEMNLEMLCKRDLDQPIQVKILDWEENGKHQPMGSFQTTVNGLMEAKVYFDDDDQIDTSKAFTVMQNGEVYGKIVVSGARIENPEPVVAPTAPNAAGDDEKKKGSSKKKKGKQKRQHQIKFNTHGDELSIGTIESSDEAKVQQMLEEPKTNVFGEENNEDDGKSRPWKSALPQTIGLDAFTNEIGDFQLGEDGENDDDSKEGSLTDIAALLAKAEEVEISDSEDSDEDEESEGDDDGDDSDNESDDEDGTDKEDEEEAMLEMMSSMQQSLSHMAETPSNATANMEVDLEKFDDMYDQVVVDPKVVSEFERKLEERARRRNKTEDENLDPDLLRDTPRLILFESEKDSKKKKRGRKKKNGGSKFSKEFIDAMREVFGDSDDESEESDDEDQGEEKKEDEEAMLRNAGVLNKRASESSLFLGARKKPKRKKPKIDPAEVFAEEMRRQEGVKILSTSGLKQEMADMKKGLTRKMMERELENLRKGTAKKYSPFDNNDKNKANQKPGLFDDYNAGGKPYAQGGAATAAAEKKPKAKAGNTGLAGHFSNSKNDDLADNRLDDLATVALGAGGNEALPPLPGLPSLNALPAKVQQAGNKAKNTLGAISETAAGPLRAAGEQTFFSNQQAWDDDESQANVGLTNNSKPDAGKAAIPKGQSTRKFKAPQFNFGKRKGSGVQLDDDEDY</sequence>
<proteinExistence type="predicted"/>
<evidence type="ECO:0000259" key="2">
    <source>
        <dbReference type="PROSITE" id="PS50004"/>
    </source>
</evidence>
<evidence type="ECO:0000313" key="3">
    <source>
        <dbReference type="EMBL" id="CAB9504626.1"/>
    </source>
</evidence>
<feature type="compositionally biased region" description="Basic residues" evidence="1">
    <location>
        <begin position="1675"/>
        <end position="1687"/>
    </location>
</feature>
<feature type="compositionally biased region" description="Low complexity" evidence="1">
    <location>
        <begin position="2080"/>
        <end position="2091"/>
    </location>
</feature>
<comment type="caution">
    <text evidence="3">The sequence shown here is derived from an EMBL/GenBank/DDBJ whole genome shotgun (WGS) entry which is preliminary data.</text>
</comment>
<feature type="region of interest" description="Disordered" evidence="1">
    <location>
        <begin position="332"/>
        <end position="423"/>
    </location>
</feature>
<dbReference type="PANTHER" id="PTHR10857:SF106">
    <property type="entry name" value="C2 DOMAIN-CONTAINING PROTEIN"/>
    <property type="match status" value="1"/>
</dbReference>
<dbReference type="EMBL" id="CAICTM010000202">
    <property type="protein sequence ID" value="CAB9504626.1"/>
    <property type="molecule type" value="Genomic_DNA"/>
</dbReference>
<feature type="region of interest" description="Disordered" evidence="1">
    <location>
        <begin position="1653"/>
        <end position="1755"/>
    </location>
</feature>
<feature type="compositionally biased region" description="Acidic residues" evidence="1">
    <location>
        <begin position="2037"/>
        <end position="2079"/>
    </location>
</feature>
<feature type="compositionally biased region" description="Basic and acidic residues" evidence="1">
    <location>
        <begin position="2131"/>
        <end position="2167"/>
    </location>
</feature>
<feature type="region of interest" description="Disordered" evidence="1">
    <location>
        <begin position="2299"/>
        <end position="2371"/>
    </location>
</feature>
<feature type="compositionally biased region" description="Basic and acidic residues" evidence="1">
    <location>
        <begin position="346"/>
        <end position="412"/>
    </location>
</feature>
<feature type="domain" description="C2" evidence="2">
    <location>
        <begin position="410"/>
        <end position="542"/>
    </location>
</feature>
<feature type="compositionally biased region" description="Acidic residues" evidence="1">
    <location>
        <begin position="2009"/>
        <end position="2019"/>
    </location>
</feature>
<dbReference type="GO" id="GO:0071277">
    <property type="term" value="P:cellular response to calcium ion"/>
    <property type="evidence" value="ECO:0007669"/>
    <property type="project" value="TreeGrafter"/>
</dbReference>
<reference evidence="3" key="1">
    <citation type="submission" date="2020-06" db="EMBL/GenBank/DDBJ databases">
        <authorList>
            <consortium name="Plant Systems Biology data submission"/>
        </authorList>
    </citation>
    <scope>NUCLEOTIDE SEQUENCE</scope>
    <source>
        <strain evidence="3">D6</strain>
    </source>
</reference>
<feature type="domain" description="C2" evidence="2">
    <location>
        <begin position="575"/>
        <end position="706"/>
    </location>
</feature>
<feature type="compositionally biased region" description="Basic and acidic residues" evidence="1">
    <location>
        <begin position="1653"/>
        <end position="1666"/>
    </location>
</feature>
<accession>A0A9N8H834</accession>
<feature type="compositionally biased region" description="Polar residues" evidence="1">
    <location>
        <begin position="2450"/>
        <end position="2460"/>
    </location>
</feature>
<feature type="region of interest" description="Disordered" evidence="1">
    <location>
        <begin position="2131"/>
        <end position="2258"/>
    </location>
</feature>
<protein>
    <submittedName>
        <fullName evidence="3">Copine-3</fullName>
    </submittedName>
</protein>
<dbReference type="OrthoDB" id="5855668at2759"/>
<gene>
    <name evidence="3" type="ORF">SEMRO_203_G085600.1</name>
</gene>
<organism evidence="3 4">
    <name type="scientific">Seminavis robusta</name>
    <dbReference type="NCBI Taxonomy" id="568900"/>
    <lineage>
        <taxon>Eukaryota</taxon>
        <taxon>Sar</taxon>
        <taxon>Stramenopiles</taxon>
        <taxon>Ochrophyta</taxon>
        <taxon>Bacillariophyta</taxon>
        <taxon>Bacillariophyceae</taxon>
        <taxon>Bacillariophycidae</taxon>
        <taxon>Naviculales</taxon>
        <taxon>Naviculaceae</taxon>
        <taxon>Seminavis</taxon>
    </lineage>
</organism>
<feature type="compositionally biased region" description="Acidic residues" evidence="1">
    <location>
        <begin position="2196"/>
        <end position="2219"/>
    </location>
</feature>
<feature type="compositionally biased region" description="Basic residues" evidence="1">
    <location>
        <begin position="1924"/>
        <end position="1938"/>
    </location>
</feature>
<dbReference type="SUPFAM" id="SSF49562">
    <property type="entry name" value="C2 domain (Calcium/lipid-binding domain, CaLB)"/>
    <property type="match status" value="6"/>
</dbReference>
<feature type="compositionally biased region" description="Low complexity" evidence="1">
    <location>
        <begin position="1688"/>
        <end position="1697"/>
    </location>
</feature>
<keyword evidence="4" id="KW-1185">Reference proteome</keyword>
<feature type="region of interest" description="Disordered" evidence="1">
    <location>
        <begin position="734"/>
        <end position="755"/>
    </location>
</feature>
<evidence type="ECO:0000256" key="1">
    <source>
        <dbReference type="SAM" id="MobiDB-lite"/>
    </source>
</evidence>
<feature type="compositionally biased region" description="Basic residues" evidence="1">
    <location>
        <begin position="2168"/>
        <end position="2179"/>
    </location>
</feature>
<dbReference type="InterPro" id="IPR045052">
    <property type="entry name" value="Copine"/>
</dbReference>
<feature type="compositionally biased region" description="Basic residues" evidence="1">
    <location>
        <begin position="2241"/>
        <end position="2250"/>
    </location>
</feature>
<name>A0A9N8H834_9STRA</name>
<feature type="region of interest" description="Disordered" evidence="1">
    <location>
        <begin position="2439"/>
        <end position="2500"/>
    </location>
</feature>